<feature type="domain" description="Zinc-ribbon 15" evidence="1">
    <location>
        <begin position="20"/>
        <end position="66"/>
    </location>
</feature>
<evidence type="ECO:0000313" key="2">
    <source>
        <dbReference type="EMBL" id="RKO20704.1"/>
    </source>
</evidence>
<dbReference type="EMBL" id="RBNH01000021">
    <property type="protein sequence ID" value="RKO20704.1"/>
    <property type="molecule type" value="Genomic_DNA"/>
</dbReference>
<name>A0A3B0F6D8_PSEPS</name>
<gene>
    <name evidence="2" type="ORF">D7Z96_17945</name>
</gene>
<proteinExistence type="predicted"/>
<organism evidence="2 3">
    <name type="scientific">Pseudarthrobacter phenanthrenivorans</name>
    <name type="common">Arthrobacter phenanthrenivorans</name>
    <dbReference type="NCBI Taxonomy" id="361575"/>
    <lineage>
        <taxon>Bacteria</taxon>
        <taxon>Bacillati</taxon>
        <taxon>Actinomycetota</taxon>
        <taxon>Actinomycetes</taxon>
        <taxon>Micrococcales</taxon>
        <taxon>Micrococcaceae</taxon>
        <taxon>Pseudarthrobacter</taxon>
    </lineage>
</organism>
<accession>A0A3B0F6D8</accession>
<protein>
    <submittedName>
        <fullName evidence="2">Zinc-ribbon domain-containing protein</fullName>
    </submittedName>
</protein>
<dbReference type="RefSeq" id="WP_013599228.1">
    <property type="nucleotide sequence ID" value="NZ_RBNH01000021.1"/>
</dbReference>
<dbReference type="Pfam" id="PF17032">
    <property type="entry name" value="Zn_ribbon_15"/>
    <property type="match status" value="1"/>
</dbReference>
<dbReference type="AlphaFoldDB" id="A0A3B0F6D8"/>
<sequence length="78" mass="9037">MFLLFGFKTVLKALPGKPATCQYCRSFAHHHLEERATKFTLFFVPVFTTSRSYQITCSNCGYVSRISAREKRALELQR</sequence>
<dbReference type="InterPro" id="IPR031493">
    <property type="entry name" value="Zinc_ribbon_15"/>
</dbReference>
<dbReference type="OMA" id="ATQCTFC"/>
<evidence type="ECO:0000313" key="3">
    <source>
        <dbReference type="Proteomes" id="UP000273159"/>
    </source>
</evidence>
<comment type="caution">
    <text evidence="2">The sequence shown here is derived from an EMBL/GenBank/DDBJ whole genome shotgun (WGS) entry which is preliminary data.</text>
</comment>
<reference evidence="2 3" key="1">
    <citation type="submission" date="2018-10" db="EMBL/GenBank/DDBJ databases">
        <title>Genome-guide identification and characterization of bacteria that degrade polycyclic aromatic hydrocarbons and resist hexavalent chromium simultaneously.</title>
        <authorList>
            <person name="Feng H."/>
        </authorList>
    </citation>
    <scope>NUCLEOTIDE SEQUENCE [LARGE SCALE GENOMIC DNA]</scope>
    <source>
        <strain evidence="2 3">J015</strain>
    </source>
</reference>
<dbReference type="Proteomes" id="UP000273159">
    <property type="component" value="Unassembled WGS sequence"/>
</dbReference>
<reference evidence="3" key="2">
    <citation type="submission" date="2018-10" db="EMBL/GenBank/DDBJ databases">
        <authorList>
            <person name="Wang Y."/>
            <person name="Wang J."/>
            <person name="Yang X."/>
            <person name="Wang Z."/>
            <person name="Huang Y."/>
        </authorList>
    </citation>
    <scope>NUCLEOTIDE SEQUENCE [LARGE SCALE GENOMIC DNA]</scope>
    <source>
        <strain evidence="3">J015</strain>
    </source>
</reference>
<evidence type="ECO:0000259" key="1">
    <source>
        <dbReference type="Pfam" id="PF17032"/>
    </source>
</evidence>